<evidence type="ECO:0000313" key="2">
    <source>
        <dbReference type="EMBL" id="OIW30971.1"/>
    </source>
</evidence>
<name>A0A1J7IUW5_9PEZI</name>
<dbReference type="EMBL" id="KV875096">
    <property type="protein sequence ID" value="OIW30971.1"/>
    <property type="molecule type" value="Genomic_DNA"/>
</dbReference>
<feature type="compositionally biased region" description="Low complexity" evidence="1">
    <location>
        <begin position="128"/>
        <end position="139"/>
    </location>
</feature>
<organism evidence="2 3">
    <name type="scientific">Coniochaeta ligniaria NRRL 30616</name>
    <dbReference type="NCBI Taxonomy" id="1408157"/>
    <lineage>
        <taxon>Eukaryota</taxon>
        <taxon>Fungi</taxon>
        <taxon>Dikarya</taxon>
        <taxon>Ascomycota</taxon>
        <taxon>Pezizomycotina</taxon>
        <taxon>Sordariomycetes</taxon>
        <taxon>Sordariomycetidae</taxon>
        <taxon>Coniochaetales</taxon>
        <taxon>Coniochaetaceae</taxon>
        <taxon>Coniochaeta</taxon>
    </lineage>
</organism>
<feature type="region of interest" description="Disordered" evidence="1">
    <location>
        <begin position="128"/>
        <end position="182"/>
    </location>
</feature>
<dbReference type="Proteomes" id="UP000182658">
    <property type="component" value="Unassembled WGS sequence"/>
</dbReference>
<dbReference type="InParanoid" id="A0A1J7IUW5"/>
<sequence length="182" mass="19820">MECRKRVKLNILSLVDDRREDDGLASQILAVLNYRGVQFTKVCPFGTQIVHGTTADEGITIEVVILVRPGIITTARARIVTRDVISVLARYLIFLQLLPQPAADTRTPAVGPAVHTIPAEYPVAPPASASTSAGAVSGVDGRGRPRNATFRRNAGRSDEMWPRLWVQKDQNAPSLAPPYDPK</sequence>
<gene>
    <name evidence="2" type="ORF">CONLIGDRAFT_668835</name>
</gene>
<reference evidence="2 3" key="1">
    <citation type="submission" date="2016-10" db="EMBL/GenBank/DDBJ databases">
        <title>Draft genome sequence of Coniochaeta ligniaria NRRL30616, a lignocellulolytic fungus for bioabatement of inhibitors in plant biomass hydrolysates.</title>
        <authorList>
            <consortium name="DOE Joint Genome Institute"/>
            <person name="Jimenez D.J."/>
            <person name="Hector R.E."/>
            <person name="Riley R."/>
            <person name="Sun H."/>
            <person name="Grigoriev I.V."/>
            <person name="Van Elsas J.D."/>
            <person name="Nichols N.N."/>
        </authorList>
    </citation>
    <scope>NUCLEOTIDE SEQUENCE [LARGE SCALE GENOMIC DNA]</scope>
    <source>
        <strain evidence="2 3">NRRL 30616</strain>
    </source>
</reference>
<evidence type="ECO:0000256" key="1">
    <source>
        <dbReference type="SAM" id="MobiDB-lite"/>
    </source>
</evidence>
<proteinExistence type="predicted"/>
<evidence type="ECO:0000313" key="3">
    <source>
        <dbReference type="Proteomes" id="UP000182658"/>
    </source>
</evidence>
<protein>
    <submittedName>
        <fullName evidence="2">Uncharacterized protein</fullName>
    </submittedName>
</protein>
<accession>A0A1J7IUW5</accession>
<keyword evidence="3" id="KW-1185">Reference proteome</keyword>
<dbReference type="AlphaFoldDB" id="A0A1J7IUW5"/>